<keyword evidence="2" id="KW-0614">Plasmid</keyword>
<name>A0A375F7R7_9BURK</name>
<protein>
    <submittedName>
        <fullName evidence="1">Uncharacterized protein</fullName>
    </submittedName>
</protein>
<dbReference type="AlphaFoldDB" id="A0A375F7R7"/>
<reference evidence="1 3" key="1">
    <citation type="submission" date="2018-01" db="EMBL/GenBank/DDBJ databases">
        <authorList>
            <person name="Clerissi C."/>
        </authorList>
    </citation>
    <scope>NUCLEOTIDE SEQUENCE [LARGE SCALE GENOMIC DNA]</scope>
    <source>
        <strain evidence="1">Cupriavidus taiwanensis STM 6021</strain>
        <strain evidence="2">Cupriavidus taiwanensis SWF 66322</strain>
        <plasmid evidence="2">CBM2636p</plasmid>
        <plasmid evidence="3">cbm2636p</plasmid>
    </source>
</reference>
<gene>
    <name evidence="1" type="ORF">CBM2594_P80008</name>
    <name evidence="2" type="ORF">CBM2636_P20102</name>
</gene>
<geneLocation type="plasmid" evidence="3">
    <name>cbm2636p</name>
</geneLocation>
<accession>A0A375F7R7</accession>
<proteinExistence type="predicted"/>
<dbReference type="EMBL" id="LT984815">
    <property type="protein sequence ID" value="SPD69415.1"/>
    <property type="molecule type" value="Genomic_DNA"/>
</dbReference>
<evidence type="ECO:0000313" key="2">
    <source>
        <dbReference type="EMBL" id="SPD69415.1"/>
    </source>
</evidence>
<dbReference type="EMBL" id="OGUU01000043">
    <property type="protein sequence ID" value="SPC25483.1"/>
    <property type="molecule type" value="Genomic_DNA"/>
</dbReference>
<dbReference type="Proteomes" id="UP000254259">
    <property type="component" value="Plasmid CBM2636p"/>
</dbReference>
<geneLocation type="plasmid" evidence="2">
    <name>CBM2636p</name>
</geneLocation>
<dbReference type="Proteomes" id="UP000257139">
    <property type="component" value="Plasmid CBM2594_p"/>
</dbReference>
<organism evidence="1">
    <name type="scientific">Cupriavidus taiwanensis</name>
    <dbReference type="NCBI Taxonomy" id="164546"/>
    <lineage>
        <taxon>Bacteria</taxon>
        <taxon>Pseudomonadati</taxon>
        <taxon>Pseudomonadota</taxon>
        <taxon>Betaproteobacteria</taxon>
        <taxon>Burkholderiales</taxon>
        <taxon>Burkholderiaceae</taxon>
        <taxon>Cupriavidus</taxon>
    </lineage>
</organism>
<evidence type="ECO:0000313" key="1">
    <source>
        <dbReference type="EMBL" id="SPC25483.1"/>
    </source>
</evidence>
<evidence type="ECO:0000313" key="3">
    <source>
        <dbReference type="Proteomes" id="UP000254259"/>
    </source>
</evidence>
<sequence>MLEGWIESASHDGGRFVIRVIDGVHRMSQREWLWLGSEWPTGFGLSFTASHPPVRCAQGFRFATGRPR</sequence>